<feature type="transmembrane region" description="Helical" evidence="17">
    <location>
        <begin position="252"/>
        <end position="271"/>
    </location>
</feature>
<dbReference type="GO" id="GO:0071555">
    <property type="term" value="P:cell wall organization"/>
    <property type="evidence" value="ECO:0007669"/>
    <property type="project" value="UniProtKB-KW"/>
</dbReference>
<feature type="transmembrane region" description="Helical" evidence="17">
    <location>
        <begin position="221"/>
        <end position="240"/>
    </location>
</feature>
<evidence type="ECO:0000256" key="7">
    <source>
        <dbReference type="ARBA" id="ARBA00022801"/>
    </source>
</evidence>
<evidence type="ECO:0000256" key="16">
    <source>
        <dbReference type="ARBA" id="ARBA00047594"/>
    </source>
</evidence>
<dbReference type="RefSeq" id="WP_053427556.1">
    <property type="nucleotide sequence ID" value="NZ_JAUKEE010000001.1"/>
</dbReference>
<accession>A0A0M0GSE5</accession>
<evidence type="ECO:0000256" key="9">
    <source>
        <dbReference type="ARBA" id="ARBA00022984"/>
    </source>
</evidence>
<evidence type="ECO:0000256" key="15">
    <source>
        <dbReference type="ARBA" id="ARBA00032932"/>
    </source>
</evidence>
<feature type="transmembrane region" description="Helical" evidence="17">
    <location>
        <begin position="120"/>
        <end position="137"/>
    </location>
</feature>
<dbReference type="GO" id="GO:0009252">
    <property type="term" value="P:peptidoglycan biosynthetic process"/>
    <property type="evidence" value="ECO:0007669"/>
    <property type="project" value="UniProtKB-KW"/>
</dbReference>
<dbReference type="InterPro" id="IPR003824">
    <property type="entry name" value="UppP"/>
</dbReference>
<comment type="subcellular location">
    <subcellularLocation>
        <location evidence="1 17">Cell membrane</location>
        <topology evidence="1 17">Multi-pass membrane protein</topology>
    </subcellularLocation>
</comment>
<dbReference type="GO" id="GO:0050380">
    <property type="term" value="F:undecaprenyl-diphosphatase activity"/>
    <property type="evidence" value="ECO:0007669"/>
    <property type="project" value="UniProtKB-UniRule"/>
</dbReference>
<gene>
    <name evidence="17" type="primary">uppP</name>
    <name evidence="18" type="ORF">AF331_08090</name>
</gene>
<dbReference type="GO" id="GO:0046677">
    <property type="term" value="P:response to antibiotic"/>
    <property type="evidence" value="ECO:0007669"/>
    <property type="project" value="UniProtKB-UniRule"/>
</dbReference>
<dbReference type="PATRIC" id="fig|189381.12.peg.1784"/>
<evidence type="ECO:0000256" key="1">
    <source>
        <dbReference type="ARBA" id="ARBA00004651"/>
    </source>
</evidence>
<evidence type="ECO:0000256" key="17">
    <source>
        <dbReference type="HAMAP-Rule" id="MF_01006"/>
    </source>
</evidence>
<dbReference type="OrthoDB" id="9808289at2"/>
<evidence type="ECO:0000256" key="2">
    <source>
        <dbReference type="ARBA" id="ARBA00010621"/>
    </source>
</evidence>
<keyword evidence="9 17" id="KW-0573">Peptidoglycan synthesis</keyword>
<keyword evidence="19" id="KW-1185">Reference proteome</keyword>
<evidence type="ECO:0000256" key="5">
    <source>
        <dbReference type="ARBA" id="ARBA00022475"/>
    </source>
</evidence>
<organism evidence="18 19">
    <name type="scientific">Rossellomorea marisflavi</name>
    <dbReference type="NCBI Taxonomy" id="189381"/>
    <lineage>
        <taxon>Bacteria</taxon>
        <taxon>Bacillati</taxon>
        <taxon>Bacillota</taxon>
        <taxon>Bacilli</taxon>
        <taxon>Bacillales</taxon>
        <taxon>Bacillaceae</taxon>
        <taxon>Rossellomorea</taxon>
    </lineage>
</organism>
<evidence type="ECO:0000256" key="10">
    <source>
        <dbReference type="ARBA" id="ARBA00022989"/>
    </source>
</evidence>
<evidence type="ECO:0000256" key="4">
    <source>
        <dbReference type="ARBA" id="ARBA00021581"/>
    </source>
</evidence>
<dbReference type="Pfam" id="PF02673">
    <property type="entry name" value="BacA"/>
    <property type="match status" value="1"/>
</dbReference>
<evidence type="ECO:0000256" key="6">
    <source>
        <dbReference type="ARBA" id="ARBA00022692"/>
    </source>
</evidence>
<evidence type="ECO:0000313" key="18">
    <source>
        <dbReference type="EMBL" id="KON92392.1"/>
    </source>
</evidence>
<dbReference type="HAMAP" id="MF_01006">
    <property type="entry name" value="Undec_diphosphatase"/>
    <property type="match status" value="1"/>
</dbReference>
<keyword evidence="7 17" id="KW-0378">Hydrolase</keyword>
<evidence type="ECO:0000256" key="11">
    <source>
        <dbReference type="ARBA" id="ARBA00023136"/>
    </source>
</evidence>
<protein>
    <recommendedName>
        <fullName evidence="4 17">Undecaprenyl-diphosphatase</fullName>
        <ecNumber evidence="3 17">3.6.1.27</ecNumber>
    </recommendedName>
    <alternativeName>
        <fullName evidence="15 17">Bacitracin resistance protein</fullName>
    </alternativeName>
    <alternativeName>
        <fullName evidence="14 17">Undecaprenyl pyrophosphate phosphatase</fullName>
    </alternativeName>
</protein>
<comment type="similarity">
    <text evidence="2 17">Belongs to the UppP family.</text>
</comment>
<evidence type="ECO:0000256" key="14">
    <source>
        <dbReference type="ARBA" id="ARBA00032707"/>
    </source>
</evidence>
<dbReference type="GO" id="GO:0008360">
    <property type="term" value="P:regulation of cell shape"/>
    <property type="evidence" value="ECO:0007669"/>
    <property type="project" value="UniProtKB-KW"/>
</dbReference>
<keyword evidence="13 17" id="KW-0961">Cell wall biogenesis/degradation</keyword>
<dbReference type="Proteomes" id="UP000037405">
    <property type="component" value="Unassembled WGS sequence"/>
</dbReference>
<keyword evidence="8 17" id="KW-0133">Cell shape</keyword>
<reference evidence="19" key="1">
    <citation type="submission" date="2015-07" db="EMBL/GenBank/DDBJ databases">
        <title>Fjat-14235 jcm11544.</title>
        <authorList>
            <person name="Liu B."/>
            <person name="Wang J."/>
            <person name="Zhu Y."/>
            <person name="Liu G."/>
            <person name="Chen Q."/>
            <person name="Chen Z."/>
            <person name="Lan J."/>
            <person name="Che J."/>
            <person name="Ge C."/>
            <person name="Shi H."/>
            <person name="Pan Z."/>
            <person name="Liu X."/>
        </authorList>
    </citation>
    <scope>NUCLEOTIDE SEQUENCE [LARGE SCALE GENOMIC DNA]</scope>
    <source>
        <strain evidence="19">JCM 11544</strain>
    </source>
</reference>
<keyword evidence="5 17" id="KW-1003">Cell membrane</keyword>
<evidence type="ECO:0000256" key="12">
    <source>
        <dbReference type="ARBA" id="ARBA00023251"/>
    </source>
</evidence>
<keyword evidence="6 17" id="KW-0812">Transmembrane</keyword>
<comment type="miscellaneous">
    <text evidence="17">Bacitracin is thought to be involved in the inhibition of peptidoglycan synthesis by sequestering undecaprenyl diphosphate, thereby reducing the pool of lipid carrier available.</text>
</comment>
<dbReference type="EMBL" id="LGUE01000001">
    <property type="protein sequence ID" value="KON92392.1"/>
    <property type="molecule type" value="Genomic_DNA"/>
</dbReference>
<comment type="function">
    <text evidence="17">Catalyzes the dephosphorylation of undecaprenyl diphosphate (UPP). Confers resistance to bacitracin.</text>
</comment>
<dbReference type="STRING" id="189381.GCA_900166615_02635"/>
<proteinExistence type="inferred from homology"/>
<name>A0A0M0GSE5_9BACI</name>
<feature type="transmembrane region" description="Helical" evidence="17">
    <location>
        <begin position="43"/>
        <end position="62"/>
    </location>
</feature>
<dbReference type="PANTHER" id="PTHR30622:SF2">
    <property type="entry name" value="UNDECAPRENYL-DIPHOSPHATASE"/>
    <property type="match status" value="1"/>
</dbReference>
<keyword evidence="11 17" id="KW-0472">Membrane</keyword>
<dbReference type="PANTHER" id="PTHR30622">
    <property type="entry name" value="UNDECAPRENYL-DIPHOSPHATASE"/>
    <property type="match status" value="1"/>
</dbReference>
<sequence length="272" mass="29703">MDFILILKYLVLGLIQGLTEPIPISSSGHLQIIQHFFNIKTTSLTFEILVNTASLLAVLIIYRQDIYRLIANGLGYFKTKSPENTRDFKFILFLIVGTIPAGVIGVLFGDDIEALISDRIITVGITLIITGIALWLIRNLRGRKNDGDLNLKDAIIVGLAQAVALIPGISRSGATIVAAMGRGMKPETALRFSFLLYIPVSFGVMLLGIKDMINDPKLGELAVPYTVAFLASLIASYYALRWFMGIMARGNLKVFAIYCFVVGGGVALFSLL</sequence>
<dbReference type="EC" id="3.6.1.27" evidence="3 17"/>
<evidence type="ECO:0000256" key="13">
    <source>
        <dbReference type="ARBA" id="ARBA00023316"/>
    </source>
</evidence>
<keyword evidence="12 17" id="KW-0046">Antibiotic resistance</keyword>
<comment type="caution">
    <text evidence="18">The sequence shown here is derived from an EMBL/GenBank/DDBJ whole genome shotgun (WGS) entry which is preliminary data.</text>
</comment>
<evidence type="ECO:0000256" key="8">
    <source>
        <dbReference type="ARBA" id="ARBA00022960"/>
    </source>
</evidence>
<keyword evidence="10 17" id="KW-1133">Transmembrane helix</keyword>
<feature type="transmembrane region" description="Helical" evidence="17">
    <location>
        <begin position="189"/>
        <end position="209"/>
    </location>
</feature>
<evidence type="ECO:0000313" key="19">
    <source>
        <dbReference type="Proteomes" id="UP000037405"/>
    </source>
</evidence>
<dbReference type="AlphaFoldDB" id="A0A0M0GSE5"/>
<feature type="transmembrane region" description="Helical" evidence="17">
    <location>
        <begin position="90"/>
        <end position="108"/>
    </location>
</feature>
<dbReference type="GO" id="GO:0005886">
    <property type="term" value="C:plasma membrane"/>
    <property type="evidence" value="ECO:0007669"/>
    <property type="project" value="UniProtKB-SubCell"/>
</dbReference>
<comment type="catalytic activity">
    <reaction evidence="16 17">
        <text>di-trans,octa-cis-undecaprenyl diphosphate + H2O = di-trans,octa-cis-undecaprenyl phosphate + phosphate + H(+)</text>
        <dbReference type="Rhea" id="RHEA:28094"/>
        <dbReference type="ChEBI" id="CHEBI:15377"/>
        <dbReference type="ChEBI" id="CHEBI:15378"/>
        <dbReference type="ChEBI" id="CHEBI:43474"/>
        <dbReference type="ChEBI" id="CHEBI:58405"/>
        <dbReference type="ChEBI" id="CHEBI:60392"/>
        <dbReference type="EC" id="3.6.1.27"/>
    </reaction>
</comment>
<evidence type="ECO:0000256" key="3">
    <source>
        <dbReference type="ARBA" id="ARBA00012374"/>
    </source>
</evidence>